<gene>
    <name evidence="2" type="primary">LOC112272637</name>
    <name evidence="1" type="ORF">PHYPA_024170</name>
</gene>
<name>A0A2K1IYJ2_PHYPA</name>
<dbReference type="GeneID" id="112272637"/>
<dbReference type="EnsemblPlants" id="Pp3c19_15640V3.2">
    <property type="protein sequence ID" value="Pp3c19_15640V3.2"/>
    <property type="gene ID" value="Pp3c19_15640"/>
</dbReference>
<reference evidence="1 3" key="2">
    <citation type="journal article" date="2018" name="Plant J.">
        <title>The Physcomitrella patens chromosome-scale assembly reveals moss genome structure and evolution.</title>
        <authorList>
            <person name="Lang D."/>
            <person name="Ullrich K.K."/>
            <person name="Murat F."/>
            <person name="Fuchs J."/>
            <person name="Jenkins J."/>
            <person name="Haas F.B."/>
            <person name="Piednoel M."/>
            <person name="Gundlach H."/>
            <person name="Van Bel M."/>
            <person name="Meyberg R."/>
            <person name="Vives C."/>
            <person name="Morata J."/>
            <person name="Symeonidi A."/>
            <person name="Hiss M."/>
            <person name="Muchero W."/>
            <person name="Kamisugi Y."/>
            <person name="Saleh O."/>
            <person name="Blanc G."/>
            <person name="Decker E.L."/>
            <person name="van Gessel N."/>
            <person name="Grimwood J."/>
            <person name="Hayes R.D."/>
            <person name="Graham S.W."/>
            <person name="Gunter L.E."/>
            <person name="McDaniel S.F."/>
            <person name="Hoernstein S.N.W."/>
            <person name="Larsson A."/>
            <person name="Li F.W."/>
            <person name="Perroud P.F."/>
            <person name="Phillips J."/>
            <person name="Ranjan P."/>
            <person name="Rokshar D.S."/>
            <person name="Rothfels C.J."/>
            <person name="Schneider L."/>
            <person name="Shu S."/>
            <person name="Stevenson D.W."/>
            <person name="Thummler F."/>
            <person name="Tillich M."/>
            <person name="Villarreal Aguilar J.C."/>
            <person name="Widiez T."/>
            <person name="Wong G.K."/>
            <person name="Wymore A."/>
            <person name="Zhang Y."/>
            <person name="Zimmer A.D."/>
            <person name="Quatrano R.S."/>
            <person name="Mayer K.F.X."/>
            <person name="Goodstein D."/>
            <person name="Casacuberta J.M."/>
            <person name="Vandepoele K."/>
            <person name="Reski R."/>
            <person name="Cuming A.C."/>
            <person name="Tuskan G.A."/>
            <person name="Maumus F."/>
            <person name="Salse J."/>
            <person name="Schmutz J."/>
            <person name="Rensing S.A."/>
        </authorList>
    </citation>
    <scope>NUCLEOTIDE SEQUENCE [LARGE SCALE GENOMIC DNA]</scope>
    <source>
        <strain evidence="2 3">cv. Gransden 2004</strain>
    </source>
</reference>
<proteinExistence type="predicted"/>
<dbReference type="EnsemblPlants" id="Pp3c19_15640V3.1">
    <property type="protein sequence ID" value="Pp3c19_15640V3.1"/>
    <property type="gene ID" value="Pp3c19_15640"/>
</dbReference>
<reference evidence="1 3" key="1">
    <citation type="journal article" date="2008" name="Science">
        <title>The Physcomitrella genome reveals evolutionary insights into the conquest of land by plants.</title>
        <authorList>
            <person name="Rensing S."/>
            <person name="Lang D."/>
            <person name="Zimmer A."/>
            <person name="Terry A."/>
            <person name="Salamov A."/>
            <person name="Shapiro H."/>
            <person name="Nishiyama T."/>
            <person name="Perroud P.-F."/>
            <person name="Lindquist E."/>
            <person name="Kamisugi Y."/>
            <person name="Tanahashi T."/>
            <person name="Sakakibara K."/>
            <person name="Fujita T."/>
            <person name="Oishi K."/>
            <person name="Shin-I T."/>
            <person name="Kuroki Y."/>
            <person name="Toyoda A."/>
            <person name="Suzuki Y."/>
            <person name="Hashimoto A."/>
            <person name="Yamaguchi K."/>
            <person name="Sugano A."/>
            <person name="Kohara Y."/>
            <person name="Fujiyama A."/>
            <person name="Anterola A."/>
            <person name="Aoki S."/>
            <person name="Ashton N."/>
            <person name="Barbazuk W.B."/>
            <person name="Barker E."/>
            <person name="Bennetzen J."/>
            <person name="Bezanilla M."/>
            <person name="Blankenship R."/>
            <person name="Cho S.H."/>
            <person name="Dutcher S."/>
            <person name="Estelle M."/>
            <person name="Fawcett J.A."/>
            <person name="Gundlach H."/>
            <person name="Hanada K."/>
            <person name="Heyl A."/>
            <person name="Hicks K.A."/>
            <person name="Hugh J."/>
            <person name="Lohr M."/>
            <person name="Mayer K."/>
            <person name="Melkozernov A."/>
            <person name="Murata T."/>
            <person name="Nelson D."/>
            <person name="Pils B."/>
            <person name="Prigge M."/>
            <person name="Reiss B."/>
            <person name="Renner T."/>
            <person name="Rombauts S."/>
            <person name="Rushton P."/>
            <person name="Sanderfoot A."/>
            <person name="Schween G."/>
            <person name="Shiu S.-H."/>
            <person name="Stueber K."/>
            <person name="Theodoulou F.L."/>
            <person name="Tu H."/>
            <person name="Van de Peer Y."/>
            <person name="Verrier P.J."/>
            <person name="Waters E."/>
            <person name="Wood A."/>
            <person name="Yang L."/>
            <person name="Cove D."/>
            <person name="Cuming A."/>
            <person name="Hasebe M."/>
            <person name="Lucas S."/>
            <person name="Mishler D.B."/>
            <person name="Reski R."/>
            <person name="Grigoriev I."/>
            <person name="Quatrano R.S."/>
            <person name="Boore J.L."/>
        </authorList>
    </citation>
    <scope>NUCLEOTIDE SEQUENCE [LARGE SCALE GENOMIC DNA]</scope>
    <source>
        <strain evidence="2 3">cv. Gransden 2004</strain>
    </source>
</reference>
<dbReference type="Gramene" id="Pp3c19_15640V3.2">
    <property type="protein sequence ID" value="Pp3c19_15640V3.2"/>
    <property type="gene ID" value="Pp3c19_15640"/>
</dbReference>
<organism evidence="1">
    <name type="scientific">Physcomitrium patens</name>
    <name type="common">Spreading-leaved earth moss</name>
    <name type="synonym">Physcomitrella patens</name>
    <dbReference type="NCBI Taxonomy" id="3218"/>
    <lineage>
        <taxon>Eukaryota</taxon>
        <taxon>Viridiplantae</taxon>
        <taxon>Streptophyta</taxon>
        <taxon>Embryophyta</taxon>
        <taxon>Bryophyta</taxon>
        <taxon>Bryophytina</taxon>
        <taxon>Bryopsida</taxon>
        <taxon>Funariidae</taxon>
        <taxon>Funariales</taxon>
        <taxon>Funariaceae</taxon>
        <taxon>Physcomitrium</taxon>
    </lineage>
</organism>
<sequence>MAMMIKVFEASSDHSQQLLRKLLGSFEILGWRIWVDAGVEGLGTRGLLEHFQVVAPTTWLDWRGARKKRTSEEIQVSVVSFYVSTVTSLSDQNWVLSVDLATLAACWCGCGLSQQSRLYMVDT</sequence>
<keyword evidence="3" id="KW-1185">Reference proteome</keyword>
<dbReference type="EMBL" id="ABEU02000019">
    <property type="protein sequence ID" value="PNR34353.1"/>
    <property type="molecule type" value="Genomic_DNA"/>
</dbReference>
<accession>A0A2K1IYJ2</accession>
<protein>
    <submittedName>
        <fullName evidence="1 2">Uncharacterized protein</fullName>
    </submittedName>
</protein>
<dbReference type="RefSeq" id="XP_024356365.1">
    <property type="nucleotide sequence ID" value="XM_024500597.2"/>
</dbReference>
<reference evidence="2" key="3">
    <citation type="submission" date="2020-12" db="UniProtKB">
        <authorList>
            <consortium name="EnsemblPlants"/>
        </authorList>
    </citation>
    <scope>IDENTIFICATION</scope>
</reference>
<dbReference type="AlphaFoldDB" id="A0A2K1IYJ2"/>
<evidence type="ECO:0000313" key="2">
    <source>
        <dbReference type="EnsemblPlants" id="Pp3c19_15640V3.1"/>
    </source>
</evidence>
<evidence type="ECO:0000313" key="3">
    <source>
        <dbReference type="Proteomes" id="UP000006727"/>
    </source>
</evidence>
<dbReference type="Proteomes" id="UP000006727">
    <property type="component" value="Chromosome 19"/>
</dbReference>
<evidence type="ECO:0000313" key="1">
    <source>
        <dbReference type="EMBL" id="PNR34353.1"/>
    </source>
</evidence>
<dbReference type="Gramene" id="Pp3c19_15640V3.1">
    <property type="protein sequence ID" value="Pp3c19_15640V3.1"/>
    <property type="gene ID" value="Pp3c19_15640"/>
</dbReference>
<dbReference type="KEGG" id="ppp:112272637"/>